<dbReference type="Proteomes" id="UP000828390">
    <property type="component" value="Unassembled WGS sequence"/>
</dbReference>
<name>A0A9D4QZA2_DREPO</name>
<evidence type="ECO:0000313" key="1">
    <source>
        <dbReference type="EMBL" id="KAH3849226.1"/>
    </source>
</evidence>
<sequence>MRRGLLRKIKEQQQQHHAVAVNNRPRNHAPHLPALLHQYAWLFHHKKRGHLVHPMPTTITQSRVVRFILFQCIPMKLFCLSNNPSNRNH</sequence>
<dbReference type="EMBL" id="JAIWYP010000003">
    <property type="protein sequence ID" value="KAH3849226.1"/>
    <property type="molecule type" value="Genomic_DNA"/>
</dbReference>
<reference evidence="1" key="1">
    <citation type="journal article" date="2019" name="bioRxiv">
        <title>The Genome of the Zebra Mussel, Dreissena polymorpha: A Resource for Invasive Species Research.</title>
        <authorList>
            <person name="McCartney M.A."/>
            <person name="Auch B."/>
            <person name="Kono T."/>
            <person name="Mallez S."/>
            <person name="Zhang Y."/>
            <person name="Obille A."/>
            <person name="Becker A."/>
            <person name="Abrahante J.E."/>
            <person name="Garbe J."/>
            <person name="Badalamenti J.P."/>
            <person name="Herman A."/>
            <person name="Mangelson H."/>
            <person name="Liachko I."/>
            <person name="Sullivan S."/>
            <person name="Sone E.D."/>
            <person name="Koren S."/>
            <person name="Silverstein K.A.T."/>
            <person name="Beckman K.B."/>
            <person name="Gohl D.M."/>
        </authorList>
    </citation>
    <scope>NUCLEOTIDE SEQUENCE</scope>
    <source>
        <strain evidence="1">Duluth1</strain>
        <tissue evidence="1">Whole animal</tissue>
    </source>
</reference>
<reference evidence="1" key="2">
    <citation type="submission" date="2020-11" db="EMBL/GenBank/DDBJ databases">
        <authorList>
            <person name="McCartney M.A."/>
            <person name="Auch B."/>
            <person name="Kono T."/>
            <person name="Mallez S."/>
            <person name="Becker A."/>
            <person name="Gohl D.M."/>
            <person name="Silverstein K.A.T."/>
            <person name="Koren S."/>
            <person name="Bechman K.B."/>
            <person name="Herman A."/>
            <person name="Abrahante J.E."/>
            <person name="Garbe J."/>
        </authorList>
    </citation>
    <scope>NUCLEOTIDE SEQUENCE</scope>
    <source>
        <strain evidence="1">Duluth1</strain>
        <tissue evidence="1">Whole animal</tissue>
    </source>
</reference>
<evidence type="ECO:0000313" key="2">
    <source>
        <dbReference type="Proteomes" id="UP000828390"/>
    </source>
</evidence>
<keyword evidence="2" id="KW-1185">Reference proteome</keyword>
<protein>
    <submittedName>
        <fullName evidence="1">Uncharacterized protein</fullName>
    </submittedName>
</protein>
<organism evidence="1 2">
    <name type="scientific">Dreissena polymorpha</name>
    <name type="common">Zebra mussel</name>
    <name type="synonym">Mytilus polymorpha</name>
    <dbReference type="NCBI Taxonomy" id="45954"/>
    <lineage>
        <taxon>Eukaryota</taxon>
        <taxon>Metazoa</taxon>
        <taxon>Spiralia</taxon>
        <taxon>Lophotrochozoa</taxon>
        <taxon>Mollusca</taxon>
        <taxon>Bivalvia</taxon>
        <taxon>Autobranchia</taxon>
        <taxon>Heteroconchia</taxon>
        <taxon>Euheterodonta</taxon>
        <taxon>Imparidentia</taxon>
        <taxon>Neoheterodontei</taxon>
        <taxon>Myida</taxon>
        <taxon>Dreissenoidea</taxon>
        <taxon>Dreissenidae</taxon>
        <taxon>Dreissena</taxon>
    </lineage>
</organism>
<gene>
    <name evidence="1" type="ORF">DPMN_091622</name>
</gene>
<accession>A0A9D4QZA2</accession>
<comment type="caution">
    <text evidence="1">The sequence shown here is derived from an EMBL/GenBank/DDBJ whole genome shotgun (WGS) entry which is preliminary data.</text>
</comment>
<dbReference type="AlphaFoldDB" id="A0A9D4QZA2"/>
<proteinExistence type="predicted"/>